<organism evidence="1">
    <name type="scientific">Leptotrichia mesophila</name>
    <dbReference type="NCBI Taxonomy" id="3239303"/>
    <lineage>
        <taxon>Bacteria</taxon>
        <taxon>Fusobacteriati</taxon>
        <taxon>Fusobacteriota</taxon>
        <taxon>Fusobacteriia</taxon>
        <taxon>Fusobacteriales</taxon>
        <taxon>Leptotrichiaceae</taxon>
        <taxon>Leptotrichia</taxon>
    </lineage>
</organism>
<dbReference type="KEGG" id="lmes:AB8B23_08860"/>
<accession>A0AB39V9R0</accession>
<protein>
    <submittedName>
        <fullName evidence="1">Uncharacterized protein</fullName>
    </submittedName>
</protein>
<reference evidence="1" key="1">
    <citation type="submission" date="2024-07" db="EMBL/GenBank/DDBJ databases">
        <authorList>
            <person name="Li X.-J."/>
            <person name="Wang X."/>
        </authorList>
    </citation>
    <scope>NUCLEOTIDE SEQUENCE</scope>
    <source>
        <strain evidence="1">HSP-342</strain>
    </source>
</reference>
<sequence length="69" mass="8159">MKSRPMILSKVLKTISLSKNEEIIQYSNKIYDAIKGLKSEEEVIKNKKIRKNGEENYIEELLQKFSRNK</sequence>
<proteinExistence type="predicted"/>
<dbReference type="AlphaFoldDB" id="A0AB39V9R0"/>
<dbReference type="EMBL" id="CP165646">
    <property type="protein sequence ID" value="XDU64038.1"/>
    <property type="molecule type" value="Genomic_DNA"/>
</dbReference>
<gene>
    <name evidence="1" type="ORF">AB8B23_08860</name>
</gene>
<dbReference type="RefSeq" id="WP_369712438.1">
    <property type="nucleotide sequence ID" value="NZ_CP165646.1"/>
</dbReference>
<evidence type="ECO:0000313" key="1">
    <source>
        <dbReference type="EMBL" id="XDU64038.1"/>
    </source>
</evidence>
<name>A0AB39V9R0_9FUSO</name>